<dbReference type="EMBL" id="RJKX01000017">
    <property type="protein sequence ID" value="ROP83296.1"/>
    <property type="molecule type" value="Genomic_DNA"/>
</dbReference>
<feature type="modified residue" description="4-aspartylphosphate" evidence="2">
    <location>
        <position position="83"/>
    </location>
</feature>
<evidence type="ECO:0000313" key="6">
    <source>
        <dbReference type="Proteomes" id="UP000278222"/>
    </source>
</evidence>
<feature type="coiled-coil region" evidence="3">
    <location>
        <begin position="149"/>
        <end position="176"/>
    </location>
</feature>
<dbReference type="GO" id="GO:0000160">
    <property type="term" value="P:phosphorelay signal transduction system"/>
    <property type="evidence" value="ECO:0007669"/>
    <property type="project" value="InterPro"/>
</dbReference>
<dbReference type="AlphaFoldDB" id="A0A3N1KYL8"/>
<proteinExistence type="predicted"/>
<dbReference type="Pfam" id="PF07228">
    <property type="entry name" value="SpoIIE"/>
    <property type="match status" value="1"/>
</dbReference>
<dbReference type="SMART" id="SM00331">
    <property type="entry name" value="PP2C_SIG"/>
    <property type="match status" value="1"/>
</dbReference>
<keyword evidence="2" id="KW-0597">Phosphoprotein</keyword>
<evidence type="ECO:0000256" key="2">
    <source>
        <dbReference type="PROSITE-ProRule" id="PRU00169"/>
    </source>
</evidence>
<protein>
    <submittedName>
        <fullName evidence="5">Sigma-B regulation protein RsbU (Phosphoserine phosphatase)</fullName>
    </submittedName>
</protein>
<dbReference type="InterPro" id="IPR036457">
    <property type="entry name" value="PPM-type-like_dom_sf"/>
</dbReference>
<evidence type="ECO:0000256" key="1">
    <source>
        <dbReference type="ARBA" id="ARBA00022801"/>
    </source>
</evidence>
<dbReference type="Proteomes" id="UP000278222">
    <property type="component" value="Unassembled WGS sequence"/>
</dbReference>
<dbReference type="InterPro" id="IPR001789">
    <property type="entry name" value="Sig_transdc_resp-reg_receiver"/>
</dbReference>
<keyword evidence="3" id="KW-0175">Coiled coil</keyword>
<dbReference type="RefSeq" id="WP_123694411.1">
    <property type="nucleotide sequence ID" value="NZ_AP019700.1"/>
</dbReference>
<dbReference type="SMART" id="SM00448">
    <property type="entry name" value="REC"/>
    <property type="match status" value="1"/>
</dbReference>
<reference evidence="5 6" key="1">
    <citation type="submission" date="2018-11" db="EMBL/GenBank/DDBJ databases">
        <title>Genomic Encyclopedia of Type Strains, Phase IV (KMG-IV): sequencing the most valuable type-strain genomes for metagenomic binning, comparative biology and taxonomic classification.</title>
        <authorList>
            <person name="Goeker M."/>
        </authorList>
    </citation>
    <scope>NUCLEOTIDE SEQUENCE [LARGE SCALE GENOMIC DNA]</scope>
    <source>
        <strain evidence="5 6">DSM 5900</strain>
    </source>
</reference>
<name>A0A3N1KYL8_9PROT</name>
<dbReference type="Gene3D" id="3.60.40.10">
    <property type="entry name" value="PPM-type phosphatase domain"/>
    <property type="match status" value="1"/>
</dbReference>
<evidence type="ECO:0000313" key="5">
    <source>
        <dbReference type="EMBL" id="ROP83296.1"/>
    </source>
</evidence>
<dbReference type="SUPFAM" id="SSF52172">
    <property type="entry name" value="CheY-like"/>
    <property type="match status" value="1"/>
</dbReference>
<dbReference type="InterPro" id="IPR001932">
    <property type="entry name" value="PPM-type_phosphatase-like_dom"/>
</dbReference>
<dbReference type="InterPro" id="IPR052016">
    <property type="entry name" value="Bact_Sigma-Reg"/>
</dbReference>
<keyword evidence="1" id="KW-0378">Hydrolase</keyword>
<dbReference type="SUPFAM" id="SSF81606">
    <property type="entry name" value="PP2C-like"/>
    <property type="match status" value="1"/>
</dbReference>
<gene>
    <name evidence="5" type="ORF">EDC65_4829</name>
</gene>
<accession>A0A3N1KYL8</accession>
<dbReference type="PANTHER" id="PTHR43156:SF2">
    <property type="entry name" value="STAGE II SPORULATION PROTEIN E"/>
    <property type="match status" value="1"/>
</dbReference>
<sequence>MSETMERTPADRRAANEEQRRAAMARIGGGAVSVLVVDDHPDNRDLLKRRLERLGVTHVGMAVDGLEAVAMIRAQPFDLVFLDVMMPNMNGYEVLERLRDENRLADLPVVMISALTEMDSVVRCIELGAEDYLAKPFNPTLLRARLYALLEKKRLRDAVRENLRRLESDLEAARSSQLGMVPPAMEPRGADWPVGIQAKLEPARQVGGDLIDFFPLGAGHCCFLLGDVSGKGPAAALFMARAWGTLRSAAPLWTERTDDNAGVAAMMQAVNQRMSEANPAFEFLTLFVGVLDVATGRIVYSNAGHPPPYRMRAGEAPLPLPLVGGMPVGIDERVGYTVGSIDLAPGDRIVVYSDGVTEAMNTAKEFYGDDHLADVLDQVREADPAGLVAHVRQSVAEFALGEEQSDDIAILALGWKVGD</sequence>
<dbReference type="Pfam" id="PF00072">
    <property type="entry name" value="Response_reg"/>
    <property type="match status" value="1"/>
</dbReference>
<dbReference type="GO" id="GO:0016791">
    <property type="term" value="F:phosphatase activity"/>
    <property type="evidence" value="ECO:0007669"/>
    <property type="project" value="TreeGrafter"/>
</dbReference>
<comment type="caution">
    <text evidence="5">The sequence shown here is derived from an EMBL/GenBank/DDBJ whole genome shotgun (WGS) entry which is preliminary data.</text>
</comment>
<dbReference type="OrthoDB" id="9811749at2"/>
<dbReference type="PANTHER" id="PTHR43156">
    <property type="entry name" value="STAGE II SPORULATION PROTEIN E-RELATED"/>
    <property type="match status" value="1"/>
</dbReference>
<evidence type="ECO:0000259" key="4">
    <source>
        <dbReference type="PROSITE" id="PS50110"/>
    </source>
</evidence>
<dbReference type="PROSITE" id="PS50110">
    <property type="entry name" value="RESPONSE_REGULATORY"/>
    <property type="match status" value="1"/>
</dbReference>
<dbReference type="InterPro" id="IPR011006">
    <property type="entry name" value="CheY-like_superfamily"/>
</dbReference>
<keyword evidence="6" id="KW-1185">Reference proteome</keyword>
<feature type="domain" description="Response regulatory" evidence="4">
    <location>
        <begin position="33"/>
        <end position="150"/>
    </location>
</feature>
<organism evidence="5 6">
    <name type="scientific">Stella humosa</name>
    <dbReference type="NCBI Taxonomy" id="94"/>
    <lineage>
        <taxon>Bacteria</taxon>
        <taxon>Pseudomonadati</taxon>
        <taxon>Pseudomonadota</taxon>
        <taxon>Alphaproteobacteria</taxon>
        <taxon>Rhodospirillales</taxon>
        <taxon>Stellaceae</taxon>
        <taxon>Stella</taxon>
    </lineage>
</organism>
<dbReference type="Gene3D" id="3.40.50.2300">
    <property type="match status" value="1"/>
</dbReference>
<evidence type="ECO:0000256" key="3">
    <source>
        <dbReference type="SAM" id="Coils"/>
    </source>
</evidence>